<dbReference type="EMBL" id="SJPT01000007">
    <property type="protein sequence ID" value="TWU21069.1"/>
    <property type="molecule type" value="Genomic_DNA"/>
</dbReference>
<name>A0A5C6CE33_9BACT</name>
<sequence length="57" mass="6271">MQAKPSIELRCESSGVKLEVGFDRWSLMVCSVYGKRREWETPGMGNAGHQPSGNCLG</sequence>
<accession>A0A5C6CE33</accession>
<reference evidence="1 2" key="1">
    <citation type="submission" date="2019-02" db="EMBL/GenBank/DDBJ databases">
        <title>Deep-cultivation of Planctomycetes and their phenomic and genomic characterization uncovers novel biology.</title>
        <authorList>
            <person name="Wiegand S."/>
            <person name="Jogler M."/>
            <person name="Boedeker C."/>
            <person name="Pinto D."/>
            <person name="Vollmers J."/>
            <person name="Rivas-Marin E."/>
            <person name="Kohn T."/>
            <person name="Peeters S.H."/>
            <person name="Heuer A."/>
            <person name="Rast P."/>
            <person name="Oberbeckmann S."/>
            <person name="Bunk B."/>
            <person name="Jeske O."/>
            <person name="Meyerdierks A."/>
            <person name="Storesund J.E."/>
            <person name="Kallscheuer N."/>
            <person name="Luecker S."/>
            <person name="Lage O.M."/>
            <person name="Pohl T."/>
            <person name="Merkel B.J."/>
            <person name="Hornburger P."/>
            <person name="Mueller R.-W."/>
            <person name="Bruemmer F."/>
            <person name="Labrenz M."/>
            <person name="Spormann A.M."/>
            <person name="Op Den Camp H."/>
            <person name="Overmann J."/>
            <person name="Amann R."/>
            <person name="Jetten M.S.M."/>
            <person name="Mascher T."/>
            <person name="Medema M.H."/>
            <person name="Devos D.P."/>
            <person name="Kaster A.-K."/>
            <person name="Ovreas L."/>
            <person name="Rohde M."/>
            <person name="Galperin M.Y."/>
            <person name="Jogler C."/>
        </authorList>
    </citation>
    <scope>NUCLEOTIDE SEQUENCE [LARGE SCALE GENOMIC DNA]</scope>
    <source>
        <strain evidence="1 2">Pla52o</strain>
    </source>
</reference>
<evidence type="ECO:0000313" key="1">
    <source>
        <dbReference type="EMBL" id="TWU21069.1"/>
    </source>
</evidence>
<evidence type="ECO:0000313" key="2">
    <source>
        <dbReference type="Proteomes" id="UP000316304"/>
    </source>
</evidence>
<dbReference type="AlphaFoldDB" id="A0A5C6CE33"/>
<proteinExistence type="predicted"/>
<dbReference type="Proteomes" id="UP000316304">
    <property type="component" value="Unassembled WGS sequence"/>
</dbReference>
<protein>
    <submittedName>
        <fullName evidence="1">Uncharacterized protein</fullName>
    </submittedName>
</protein>
<keyword evidence="2" id="KW-1185">Reference proteome</keyword>
<gene>
    <name evidence="1" type="ORF">Pla52o_41010</name>
</gene>
<organism evidence="1 2">
    <name type="scientific">Novipirellula galeiformis</name>
    <dbReference type="NCBI Taxonomy" id="2528004"/>
    <lineage>
        <taxon>Bacteria</taxon>
        <taxon>Pseudomonadati</taxon>
        <taxon>Planctomycetota</taxon>
        <taxon>Planctomycetia</taxon>
        <taxon>Pirellulales</taxon>
        <taxon>Pirellulaceae</taxon>
        <taxon>Novipirellula</taxon>
    </lineage>
</organism>
<comment type="caution">
    <text evidence="1">The sequence shown here is derived from an EMBL/GenBank/DDBJ whole genome shotgun (WGS) entry which is preliminary data.</text>
</comment>